<dbReference type="AlphaFoldDB" id="A0A074VEJ4"/>
<organism evidence="3 4">
    <name type="scientific">Aureobasidium melanogenum (strain CBS 110374)</name>
    <name type="common">Aureobasidium pullulans var. melanogenum</name>
    <dbReference type="NCBI Taxonomy" id="1043003"/>
    <lineage>
        <taxon>Eukaryota</taxon>
        <taxon>Fungi</taxon>
        <taxon>Dikarya</taxon>
        <taxon>Ascomycota</taxon>
        <taxon>Pezizomycotina</taxon>
        <taxon>Dothideomycetes</taxon>
        <taxon>Dothideomycetidae</taxon>
        <taxon>Dothideales</taxon>
        <taxon>Saccotheciaceae</taxon>
        <taxon>Aureobasidium</taxon>
    </lineage>
</organism>
<evidence type="ECO:0000256" key="2">
    <source>
        <dbReference type="SAM" id="Phobius"/>
    </source>
</evidence>
<dbReference type="GeneID" id="63918662"/>
<sequence>MCQVDYRQRKTWVVKYRLCLRTSVLRFCLLLRRSIGSRRRQDLHNLDMRVMYNIAAYLRGCLGLALLFLYLGPVQGQLHSTGVNFDQDAMDNRFVVYTSRVVLQDKTATLYPTGGHLLALANQAYDDMIKSCRINNLKKDCPGAITVFAYEKEIHFGSSVKDFRGIEKTTDPQPFYHAFIYDKNVQGFDRSRRGTVARVRQAMIQCQTQQSQTVIDYKQHGRKARCGEFNAVLTYLLTRDDPESVDFGGDPGNPARILTVGRLGDDLDVAQKFFAPCSRQQTGPSTYGCKNWVNRLGIQHPTPGSPISIPDPGSQVQNIKLCELSIDESMRVAGNGGGLDADSQSSSEFGNGIEDDDLMDVGMDNPGSSEFGDGIDDDDLMNVDNDNSSDFGGGIDDDDLMNMDPTKRGLI</sequence>
<keyword evidence="2" id="KW-1133">Transmembrane helix</keyword>
<evidence type="ECO:0000313" key="4">
    <source>
        <dbReference type="Proteomes" id="UP000030672"/>
    </source>
</evidence>
<feature type="region of interest" description="Disordered" evidence="1">
    <location>
        <begin position="365"/>
        <end position="411"/>
    </location>
</feature>
<keyword evidence="4" id="KW-1185">Reference proteome</keyword>
<dbReference type="EMBL" id="KL584850">
    <property type="protein sequence ID" value="KEQ59135.1"/>
    <property type="molecule type" value="Genomic_DNA"/>
</dbReference>
<dbReference type="RefSeq" id="XP_040876158.1">
    <property type="nucleotide sequence ID" value="XM_041025289.1"/>
</dbReference>
<feature type="transmembrane region" description="Helical" evidence="2">
    <location>
        <begin position="50"/>
        <end position="71"/>
    </location>
</feature>
<accession>A0A074VEJ4</accession>
<dbReference type="HOGENOM" id="CLU_668991_0_0_1"/>
<reference evidence="3 4" key="1">
    <citation type="journal article" date="2014" name="BMC Genomics">
        <title>Genome sequencing of four Aureobasidium pullulans varieties: biotechnological potential, stress tolerance, and description of new species.</title>
        <authorList>
            <person name="Gostin Ar C."/>
            <person name="Ohm R.A."/>
            <person name="Kogej T."/>
            <person name="Sonjak S."/>
            <person name="Turk M."/>
            <person name="Zajc J."/>
            <person name="Zalar P."/>
            <person name="Grube M."/>
            <person name="Sun H."/>
            <person name="Han J."/>
            <person name="Sharma A."/>
            <person name="Chiniquy J."/>
            <person name="Ngan C.Y."/>
            <person name="Lipzen A."/>
            <person name="Barry K."/>
            <person name="Grigoriev I.V."/>
            <person name="Gunde-Cimerman N."/>
        </authorList>
    </citation>
    <scope>NUCLEOTIDE SEQUENCE [LARGE SCALE GENOMIC DNA]</scope>
    <source>
        <strain evidence="3 4">CBS 110374</strain>
    </source>
</reference>
<keyword evidence="2" id="KW-0812">Transmembrane</keyword>
<protein>
    <submittedName>
        <fullName evidence="3">Uncharacterized protein</fullName>
    </submittedName>
</protein>
<dbReference type="Proteomes" id="UP000030672">
    <property type="component" value="Unassembled WGS sequence"/>
</dbReference>
<gene>
    <name evidence="3" type="ORF">M437DRAFT_69485</name>
</gene>
<evidence type="ECO:0000256" key="1">
    <source>
        <dbReference type="SAM" id="MobiDB-lite"/>
    </source>
</evidence>
<keyword evidence="2" id="KW-0472">Membrane</keyword>
<evidence type="ECO:0000313" key="3">
    <source>
        <dbReference type="EMBL" id="KEQ59135.1"/>
    </source>
</evidence>
<proteinExistence type="predicted"/>
<name>A0A074VEJ4_AURM1</name>